<evidence type="ECO:0000256" key="1">
    <source>
        <dbReference type="ARBA" id="ARBA00022428"/>
    </source>
</evidence>
<comment type="cofactor">
    <cofactor evidence="7">
        <name>Mg(2+)</name>
        <dbReference type="ChEBI" id="CHEBI:18420"/>
    </cofactor>
    <cofactor evidence="7">
        <name>Mn(2+)</name>
        <dbReference type="ChEBI" id="CHEBI:29035"/>
    </cofactor>
</comment>
<dbReference type="PANTHER" id="PTHR42916">
    <property type="entry name" value="2-SUCCINYL-5-ENOLPYRUVYL-6-HYDROXY-3-CYCLOHEXENE-1-CARBOXYLATE SYNTHASE"/>
    <property type="match status" value="1"/>
</dbReference>
<reference evidence="10 11" key="1">
    <citation type="submission" date="2019-11" db="EMBL/GenBank/DDBJ databases">
        <title>Whole-genome sequence of a Rhodoblastus acidophilus DSM 142.</title>
        <authorList>
            <person name="Kyndt J.A."/>
            <person name="Meyer T.E."/>
        </authorList>
    </citation>
    <scope>NUCLEOTIDE SEQUENCE [LARGE SCALE GENOMIC DNA]</scope>
    <source>
        <strain evidence="10 11">DSM 142</strain>
    </source>
</reference>
<feature type="domain" description="Thiamine pyrophosphate enzyme TPP-binding" evidence="8">
    <location>
        <begin position="433"/>
        <end position="542"/>
    </location>
</feature>
<comment type="similarity">
    <text evidence="7">Belongs to the TPP enzyme family. MenD subfamily.</text>
</comment>
<keyword evidence="2 7" id="KW-0808">Transferase</keyword>
<dbReference type="GO" id="GO:0070204">
    <property type="term" value="F:2-succinyl-5-enolpyruvyl-6-hydroxy-3-cyclohexene-1-carboxylic-acid synthase activity"/>
    <property type="evidence" value="ECO:0007669"/>
    <property type="project" value="UniProtKB-UniRule"/>
</dbReference>
<dbReference type="NCBIfam" id="TIGR00173">
    <property type="entry name" value="menD"/>
    <property type="match status" value="1"/>
</dbReference>
<dbReference type="InterPro" id="IPR011766">
    <property type="entry name" value="TPP_enzyme_TPP-bd"/>
</dbReference>
<dbReference type="EMBL" id="WNKS01000004">
    <property type="protein sequence ID" value="MTV30680.1"/>
    <property type="molecule type" value="Genomic_DNA"/>
</dbReference>
<comment type="subunit">
    <text evidence="7">Homodimer.</text>
</comment>
<dbReference type="CDD" id="cd02009">
    <property type="entry name" value="TPP_SHCHC_synthase"/>
    <property type="match status" value="1"/>
</dbReference>
<dbReference type="PIRSF" id="PIRSF004983">
    <property type="entry name" value="MenD"/>
    <property type="match status" value="1"/>
</dbReference>
<keyword evidence="4 7" id="KW-0460">Magnesium</keyword>
<dbReference type="InterPro" id="IPR012001">
    <property type="entry name" value="Thiamin_PyroP_enz_TPP-bd_dom"/>
</dbReference>
<keyword evidence="6 7" id="KW-0464">Manganese</keyword>
<dbReference type="InterPro" id="IPR029035">
    <property type="entry name" value="DHS-like_NAD/FAD-binding_dom"/>
</dbReference>
<evidence type="ECO:0000313" key="11">
    <source>
        <dbReference type="Proteomes" id="UP000439113"/>
    </source>
</evidence>
<protein>
    <recommendedName>
        <fullName evidence="7">2-succinyl-5-enolpyruvyl-6-hydroxy-3-cyclohexene-1-carboxylate synthase</fullName>
        <shortName evidence="7">SEPHCHC synthase</shortName>
        <ecNumber evidence="7">2.2.1.9</ecNumber>
    </recommendedName>
    <alternativeName>
        <fullName evidence="7">Menaquinone biosynthesis protein MenD</fullName>
    </alternativeName>
</protein>
<dbReference type="GO" id="GO:0009234">
    <property type="term" value="P:menaquinone biosynthetic process"/>
    <property type="evidence" value="ECO:0007669"/>
    <property type="project" value="UniProtKB-UniRule"/>
</dbReference>
<dbReference type="Gene3D" id="3.40.50.1220">
    <property type="entry name" value="TPP-binding domain"/>
    <property type="match status" value="1"/>
</dbReference>
<comment type="pathway">
    <text evidence="7">Quinol/quinone metabolism; menaquinone biosynthesis.</text>
</comment>
<keyword evidence="3 7" id="KW-0479">Metal-binding</keyword>
<keyword evidence="5 7" id="KW-0786">Thiamine pyrophosphate</keyword>
<comment type="caution">
    <text evidence="10">The sequence shown here is derived from an EMBL/GenBank/DDBJ whole genome shotgun (WGS) entry which is preliminary data.</text>
</comment>
<comment type="function">
    <text evidence="7">Catalyzes the thiamine diphosphate-dependent decarboxylation of 2-oxoglutarate and the subsequent addition of the resulting succinic semialdehyde-thiamine pyrophosphate anion to isochorismate to yield 2-succinyl-5-enolpyruvyl-6-hydroxy-3-cyclohexene-1-carboxylate (SEPHCHC).</text>
</comment>
<gene>
    <name evidence="7 10" type="primary">menD</name>
    <name evidence="10" type="ORF">GJ654_06690</name>
</gene>
<organism evidence="10 11">
    <name type="scientific">Rhodoblastus acidophilus</name>
    <name type="common">Rhodopseudomonas acidophila</name>
    <dbReference type="NCBI Taxonomy" id="1074"/>
    <lineage>
        <taxon>Bacteria</taxon>
        <taxon>Pseudomonadati</taxon>
        <taxon>Pseudomonadota</taxon>
        <taxon>Alphaproteobacteria</taxon>
        <taxon>Hyphomicrobiales</taxon>
        <taxon>Rhodoblastaceae</taxon>
        <taxon>Rhodoblastus</taxon>
    </lineage>
</organism>
<dbReference type="GO" id="GO:0000287">
    <property type="term" value="F:magnesium ion binding"/>
    <property type="evidence" value="ECO:0007669"/>
    <property type="project" value="UniProtKB-UniRule"/>
</dbReference>
<dbReference type="SUPFAM" id="SSF52467">
    <property type="entry name" value="DHS-like NAD/FAD-binding domain"/>
    <property type="match status" value="1"/>
</dbReference>
<dbReference type="AlphaFoldDB" id="A0A6N8DJF5"/>
<evidence type="ECO:0000313" key="10">
    <source>
        <dbReference type="EMBL" id="MTV30680.1"/>
    </source>
</evidence>
<sequence>MGRDRTQAHHLLGHFGRRRPMSEPARLGFAWAQALLDGLARAGLRRVVASPGSRSTPLTLAALRHPDLTVELVVDERSAGFFALGLAKAENSPVALIATSGSAIANWAPAVVEADMGRVPLILLSADRPPELQNCGANQTMDQSALFGVHVRAFRPLPPPETQTGWLPAFAAQIFAASRFPLPGPVHVNVPLREPLTPSGETPFSGAAGPLVCAGRLAPDPAAIARLDALLVGKGVIVCGPDALGVDARAAILDISRRLDAPVFADLLSGLRFFGAQDGAVLAHPEAVARRAPPFDWALRFGGTPVCRATAEWLSKRRGVPQIVIAEHGRFADPDRAATHFVQADAALVCASLRGAPSPPEWGVSLAEADGMAANAADAACSDAVAFEGGVLRLLLQLLPEGAPVFLANSLTIRSAEWFSGRGAHALKIFGNRGLSGIDGNVSTALGIASALGPAVAVVGDLAFLHDVNALSLMRGRRLTVLLLDNGGGGIFDHLPQASLPEFEQAWIAPQAYKPAALAAGFGLRYIRAETTNAAVAAVLENFSVGGLVVHVAIDRAFSLARCRSFFASCQPEFCS</sequence>
<evidence type="ECO:0000259" key="8">
    <source>
        <dbReference type="Pfam" id="PF02775"/>
    </source>
</evidence>
<dbReference type="EC" id="2.2.1.9" evidence="7"/>
<evidence type="ECO:0000256" key="3">
    <source>
        <dbReference type="ARBA" id="ARBA00022723"/>
    </source>
</evidence>
<dbReference type="Pfam" id="PF02775">
    <property type="entry name" value="TPP_enzyme_C"/>
    <property type="match status" value="1"/>
</dbReference>
<dbReference type="PANTHER" id="PTHR42916:SF1">
    <property type="entry name" value="PROTEIN PHYLLO, CHLOROPLASTIC"/>
    <property type="match status" value="1"/>
</dbReference>
<evidence type="ECO:0000256" key="5">
    <source>
        <dbReference type="ARBA" id="ARBA00023052"/>
    </source>
</evidence>
<dbReference type="Gene3D" id="3.40.50.970">
    <property type="match status" value="2"/>
</dbReference>
<comment type="pathway">
    <text evidence="7">Quinol/quinone metabolism; 1,4-dihydroxy-2-naphthoate biosynthesis; 1,4-dihydroxy-2-naphthoate from chorismate: step 2/7.</text>
</comment>
<dbReference type="SUPFAM" id="SSF52518">
    <property type="entry name" value="Thiamin diphosphate-binding fold (THDP-binding)"/>
    <property type="match status" value="2"/>
</dbReference>
<feature type="domain" description="Thiamine pyrophosphate enzyme N-terminal TPP-binding" evidence="9">
    <location>
        <begin position="32"/>
        <end position="146"/>
    </location>
</feature>
<dbReference type="UniPathway" id="UPA00079"/>
<evidence type="ECO:0000256" key="4">
    <source>
        <dbReference type="ARBA" id="ARBA00022842"/>
    </source>
</evidence>
<comment type="catalytic activity">
    <reaction evidence="7">
        <text>isochorismate + 2-oxoglutarate + H(+) = 5-enolpyruvoyl-6-hydroxy-2-succinyl-cyclohex-3-ene-1-carboxylate + CO2</text>
        <dbReference type="Rhea" id="RHEA:25593"/>
        <dbReference type="ChEBI" id="CHEBI:15378"/>
        <dbReference type="ChEBI" id="CHEBI:16526"/>
        <dbReference type="ChEBI" id="CHEBI:16810"/>
        <dbReference type="ChEBI" id="CHEBI:29780"/>
        <dbReference type="ChEBI" id="CHEBI:58818"/>
        <dbReference type="EC" id="2.2.1.9"/>
    </reaction>
</comment>
<evidence type="ECO:0000259" key="9">
    <source>
        <dbReference type="Pfam" id="PF02776"/>
    </source>
</evidence>
<evidence type="ECO:0000256" key="7">
    <source>
        <dbReference type="HAMAP-Rule" id="MF_01659"/>
    </source>
</evidence>
<dbReference type="OrthoDB" id="9791859at2"/>
<accession>A0A6N8DJF5</accession>
<name>A0A6N8DJF5_RHOAC</name>
<comment type="cofactor">
    <cofactor evidence="7">
        <name>thiamine diphosphate</name>
        <dbReference type="ChEBI" id="CHEBI:58937"/>
    </cofactor>
    <text evidence="7">Binds 1 thiamine pyrophosphate per subunit.</text>
</comment>
<dbReference type="HAMAP" id="MF_01659">
    <property type="entry name" value="MenD"/>
    <property type="match status" value="1"/>
</dbReference>
<evidence type="ECO:0000256" key="6">
    <source>
        <dbReference type="ARBA" id="ARBA00023211"/>
    </source>
</evidence>
<dbReference type="InterPro" id="IPR004433">
    <property type="entry name" value="MenaQ_synth_MenD"/>
</dbReference>
<dbReference type="Pfam" id="PF02776">
    <property type="entry name" value="TPP_enzyme_N"/>
    <property type="match status" value="1"/>
</dbReference>
<dbReference type="CDD" id="cd07037">
    <property type="entry name" value="TPP_PYR_MenD"/>
    <property type="match status" value="1"/>
</dbReference>
<dbReference type="GO" id="GO:0030145">
    <property type="term" value="F:manganese ion binding"/>
    <property type="evidence" value="ECO:0007669"/>
    <property type="project" value="UniProtKB-UniRule"/>
</dbReference>
<evidence type="ECO:0000256" key="2">
    <source>
        <dbReference type="ARBA" id="ARBA00022679"/>
    </source>
</evidence>
<proteinExistence type="inferred from homology"/>
<dbReference type="Proteomes" id="UP000439113">
    <property type="component" value="Unassembled WGS sequence"/>
</dbReference>
<dbReference type="GO" id="GO:0030976">
    <property type="term" value="F:thiamine pyrophosphate binding"/>
    <property type="evidence" value="ECO:0007669"/>
    <property type="project" value="UniProtKB-UniRule"/>
</dbReference>
<dbReference type="InterPro" id="IPR029061">
    <property type="entry name" value="THDP-binding"/>
</dbReference>
<dbReference type="UniPathway" id="UPA01057">
    <property type="reaction ID" value="UER00164"/>
</dbReference>
<keyword evidence="1 7" id="KW-0474">Menaquinone biosynthesis</keyword>